<reference evidence="4" key="1">
    <citation type="submission" date="2017-02" db="UniProtKB">
        <authorList>
            <consortium name="WormBaseParasite"/>
        </authorList>
    </citation>
    <scope>IDENTIFICATION</scope>
</reference>
<feature type="signal peptide" evidence="1">
    <location>
        <begin position="1"/>
        <end position="26"/>
    </location>
</feature>
<proteinExistence type="predicted"/>
<dbReference type="PROSITE" id="PS00652">
    <property type="entry name" value="TNFR_NGFR_1"/>
    <property type="match status" value="1"/>
</dbReference>
<dbReference type="InterPro" id="IPR001368">
    <property type="entry name" value="TNFR/NGFR_Cys_rich_reg"/>
</dbReference>
<evidence type="ECO:0000313" key="3">
    <source>
        <dbReference type="Proteomes" id="UP000046392"/>
    </source>
</evidence>
<protein>
    <submittedName>
        <fullName evidence="4">TNFR-Cys domain-containing protein</fullName>
    </submittedName>
</protein>
<evidence type="ECO:0000256" key="1">
    <source>
        <dbReference type="SAM" id="SignalP"/>
    </source>
</evidence>
<evidence type="ECO:0000259" key="2">
    <source>
        <dbReference type="PROSITE" id="PS00652"/>
    </source>
</evidence>
<dbReference type="AlphaFoldDB" id="A0A0N5BC87"/>
<dbReference type="Proteomes" id="UP000046392">
    <property type="component" value="Unplaced"/>
</dbReference>
<sequence length="274" mass="32298">MRCINILSKLLVVLCFYILFHAYVHGYQFNVNYCIDKVEGDKEIDESNIKTGLEMISMRSCINFLYNGTCYMKKTNCGTECTAGCGKWKYANDKKCKACFDPYKKCNENCNKCTHRCEEWKKGNVKECKKSNSKSKECKVKYEECKKIKYKSKECREKYEECKKCKITCEECEKKYEKCKGDCENKCLKSELKCVRECKEVTLPFIRFFYNKGKENSDFNFNGSISLNKEEVYNMEIDMNCNKKPGCIAKKVLMYLGLIPTVRRRDRDYFIKVN</sequence>
<feature type="domain" description="TNFR-Cys" evidence="2">
    <location>
        <begin position="96"/>
        <end position="138"/>
    </location>
</feature>
<feature type="chain" id="PRO_5005894144" evidence="1">
    <location>
        <begin position="27"/>
        <end position="274"/>
    </location>
</feature>
<organism evidence="3 4">
    <name type="scientific">Strongyloides papillosus</name>
    <name type="common">Intestinal threadworm</name>
    <dbReference type="NCBI Taxonomy" id="174720"/>
    <lineage>
        <taxon>Eukaryota</taxon>
        <taxon>Metazoa</taxon>
        <taxon>Ecdysozoa</taxon>
        <taxon>Nematoda</taxon>
        <taxon>Chromadorea</taxon>
        <taxon>Rhabditida</taxon>
        <taxon>Tylenchina</taxon>
        <taxon>Panagrolaimomorpha</taxon>
        <taxon>Strongyloidoidea</taxon>
        <taxon>Strongyloididae</taxon>
        <taxon>Strongyloides</taxon>
    </lineage>
</organism>
<dbReference type="WBParaSite" id="SPAL_0000363400.1">
    <property type="protein sequence ID" value="SPAL_0000363400.1"/>
    <property type="gene ID" value="SPAL_0000363400"/>
</dbReference>
<accession>A0A0N5BC87</accession>
<evidence type="ECO:0000313" key="4">
    <source>
        <dbReference type="WBParaSite" id="SPAL_0000363400.1"/>
    </source>
</evidence>
<keyword evidence="3" id="KW-1185">Reference proteome</keyword>
<name>A0A0N5BC87_STREA</name>
<keyword evidence="1" id="KW-0732">Signal</keyword>